<evidence type="ECO:0000256" key="4">
    <source>
        <dbReference type="ARBA" id="ARBA00023295"/>
    </source>
</evidence>
<gene>
    <name evidence="10" type="ORF">BXY41_108120</name>
</gene>
<feature type="active site" description="Proton donor" evidence="6">
    <location>
        <position position="549"/>
    </location>
</feature>
<evidence type="ECO:0000256" key="2">
    <source>
        <dbReference type="ARBA" id="ARBA00012755"/>
    </source>
</evidence>
<evidence type="ECO:0000313" key="10">
    <source>
        <dbReference type="EMBL" id="PPK79895.1"/>
    </source>
</evidence>
<evidence type="ECO:0000256" key="1">
    <source>
        <dbReference type="ARBA" id="ARBA00001255"/>
    </source>
</evidence>
<evidence type="ECO:0000256" key="7">
    <source>
        <dbReference type="PIRSR" id="PIRSR005536-2"/>
    </source>
</evidence>
<sequence>MPIIYHQQAKEFHLYNQSVSYIIQIMGNGQLGNLYYGKRIRDRESFEYLFETGERPHAAISCPYPVNLCLQYTKQEYPAYGTGDYRYGAYSVRQENGSRTTNFTYADHKICNGKPTIEPLPSTYTEDDSEACTLTIRLHDDLIDTDLILTYTIYEERPVITRNVCFTHNGSEDIVLLNAMSAAVDLPESNYDMIHLSGAWSRERYVKRRPLEQGIQSVYSMRGISSAEHNPFLALAEKNATEGSGTVYGFSLVYSGSFLAQAEVCSHDTTRVLMGIHPDTFEWPLKTGESFQTPELVMVYSDQGLSYMSQVYHRLYRTRLARGYWRDRERPVLLNNWEATYMNFDEEKILSIARKAKETGVELFVLDDGWFGDRSDDDRSLGDWYVNKEKLPGGISGLSEKIEAMGLKFGLWIEPEMVNKNSRFYEAHPDWIISAPGRYETPSRQQHVLDFSRSEIVDSVYQMLKDVIEGAKISYIKWDMNRYITECFSRGAGKDEQGMVMHKYILGVYDLYSRLIHDFPQILFESCASGGARFDPGLLYYAPQAWCSDNTDAIDRLKIQYGTSMVYPVSSIGAHISAVPNHQIHRITPLKTRGNAAFFGAFGYELDLNHLSEEEVQLVKEQIDIYKKNRKLLHQGTFYRLKSPFEGNDTAWMVVSEDQKQAIAAYYQTLNPANAGWLRLKFAGLGEDVLYQVTVEGETGEYYGSELMHAGLPINRNRFFKETGDFASLLFFLNEKLK</sequence>
<evidence type="ECO:0000256" key="6">
    <source>
        <dbReference type="PIRSR" id="PIRSR005536-1"/>
    </source>
</evidence>
<keyword evidence="4 5" id="KW-0326">Glycosidase</keyword>
<feature type="binding site" evidence="7">
    <location>
        <begin position="367"/>
        <end position="368"/>
    </location>
    <ligand>
        <name>substrate</name>
    </ligand>
</feature>
<dbReference type="PANTHER" id="PTHR43053:SF3">
    <property type="entry name" value="ALPHA-GALACTOSIDASE C-RELATED"/>
    <property type="match status" value="1"/>
</dbReference>
<dbReference type="InterPro" id="IPR038417">
    <property type="entry name" value="Alpga-gal_N_sf"/>
</dbReference>
<dbReference type="Pfam" id="PF16875">
    <property type="entry name" value="Glyco_hydro_36N"/>
    <property type="match status" value="1"/>
</dbReference>
<proteinExistence type="inferred from homology"/>
<dbReference type="Pfam" id="PF02065">
    <property type="entry name" value="Melibiase"/>
    <property type="match status" value="1"/>
</dbReference>
<evidence type="ECO:0000259" key="8">
    <source>
        <dbReference type="Pfam" id="PF16874"/>
    </source>
</evidence>
<evidence type="ECO:0000256" key="5">
    <source>
        <dbReference type="PIRNR" id="PIRNR005536"/>
    </source>
</evidence>
<dbReference type="PANTHER" id="PTHR43053">
    <property type="entry name" value="GLYCOSIDASE FAMILY 31"/>
    <property type="match status" value="1"/>
</dbReference>
<dbReference type="RefSeq" id="WP_104437793.1">
    <property type="nucleotide sequence ID" value="NZ_PTJA01000008.1"/>
</dbReference>
<protein>
    <recommendedName>
        <fullName evidence="2 5">Alpha-galactosidase</fullName>
        <ecNumber evidence="2 5">3.2.1.22</ecNumber>
    </recommendedName>
</protein>
<dbReference type="InterPro" id="IPR013780">
    <property type="entry name" value="Glyco_hydro_b"/>
</dbReference>
<evidence type="ECO:0000256" key="3">
    <source>
        <dbReference type="ARBA" id="ARBA00022801"/>
    </source>
</evidence>
<dbReference type="SUPFAM" id="SSF51445">
    <property type="entry name" value="(Trans)glycosidases"/>
    <property type="match status" value="1"/>
</dbReference>
<feature type="binding site" evidence="7">
    <location>
        <begin position="477"/>
        <end position="481"/>
    </location>
    <ligand>
        <name>substrate</name>
    </ligand>
</feature>
<dbReference type="Pfam" id="PF16874">
    <property type="entry name" value="Glyco_hydro_36C"/>
    <property type="match status" value="1"/>
</dbReference>
<dbReference type="PROSITE" id="PS00512">
    <property type="entry name" value="ALPHA_GALACTOSIDASE"/>
    <property type="match status" value="1"/>
</dbReference>
<dbReference type="InterPro" id="IPR000111">
    <property type="entry name" value="Glyco_hydro_27/36_CS"/>
</dbReference>
<dbReference type="InterPro" id="IPR002252">
    <property type="entry name" value="Glyco_hydro_36"/>
</dbReference>
<dbReference type="EMBL" id="PTJA01000008">
    <property type="protein sequence ID" value="PPK79895.1"/>
    <property type="molecule type" value="Genomic_DNA"/>
</dbReference>
<dbReference type="Gene3D" id="2.70.98.60">
    <property type="entry name" value="alpha-galactosidase from lactobacil brevis"/>
    <property type="match status" value="1"/>
</dbReference>
<dbReference type="PRINTS" id="PR00743">
    <property type="entry name" value="GLHYDRLASE36"/>
</dbReference>
<dbReference type="EC" id="3.2.1.22" evidence="2 5"/>
<dbReference type="InterPro" id="IPR031704">
    <property type="entry name" value="Glyco_hydro_36_N"/>
</dbReference>
<dbReference type="Proteomes" id="UP000237749">
    <property type="component" value="Unassembled WGS sequence"/>
</dbReference>
<feature type="active site" description="Nucleophile" evidence="6">
    <location>
        <position position="479"/>
    </location>
</feature>
<comment type="similarity">
    <text evidence="5">Belongs to the glycosyl hydrolase.</text>
</comment>
<dbReference type="InterPro" id="IPR031705">
    <property type="entry name" value="Glyco_hydro_36_C"/>
</dbReference>
<dbReference type="GO" id="GO:0016052">
    <property type="term" value="P:carbohydrate catabolic process"/>
    <property type="evidence" value="ECO:0007669"/>
    <property type="project" value="InterPro"/>
</dbReference>
<comment type="caution">
    <text evidence="10">The sequence shown here is derived from an EMBL/GenBank/DDBJ whole genome shotgun (WGS) entry which is preliminary data.</text>
</comment>
<dbReference type="GO" id="GO:0004557">
    <property type="term" value="F:alpha-galactosidase activity"/>
    <property type="evidence" value="ECO:0007669"/>
    <property type="project" value="UniProtKB-UniRule"/>
</dbReference>
<feature type="binding site" evidence="7">
    <location>
        <position position="200"/>
    </location>
    <ligand>
        <name>substrate</name>
    </ligand>
</feature>
<feature type="binding site" evidence="7">
    <location>
        <position position="549"/>
    </location>
    <ligand>
        <name>substrate</name>
    </ligand>
</feature>
<dbReference type="Gene3D" id="3.20.20.70">
    <property type="entry name" value="Aldolase class I"/>
    <property type="match status" value="1"/>
</dbReference>
<feature type="binding site" evidence="7">
    <location>
        <position position="444"/>
    </location>
    <ligand>
        <name>substrate</name>
    </ligand>
</feature>
<dbReference type="InterPro" id="IPR050985">
    <property type="entry name" value="Alpha-glycosidase_related"/>
</dbReference>
<comment type="catalytic activity">
    <reaction evidence="1 5">
        <text>Hydrolysis of terminal, non-reducing alpha-D-galactose residues in alpha-D-galactosides, including galactose oligosaccharides, galactomannans and galactolipids.</text>
        <dbReference type="EC" id="3.2.1.22"/>
    </reaction>
</comment>
<dbReference type="InterPro" id="IPR013785">
    <property type="entry name" value="Aldolase_TIM"/>
</dbReference>
<keyword evidence="3 5" id="KW-0378">Hydrolase</keyword>
<feature type="domain" description="Glycosyl hydrolase family 36 N-terminal" evidence="9">
    <location>
        <begin position="29"/>
        <end position="286"/>
    </location>
</feature>
<dbReference type="AlphaFoldDB" id="A0A2S6HQL6"/>
<reference evidence="10 11" key="1">
    <citation type="submission" date="2018-02" db="EMBL/GenBank/DDBJ databases">
        <title>Genomic Encyclopedia of Archaeal and Bacterial Type Strains, Phase II (KMG-II): from individual species to whole genera.</title>
        <authorList>
            <person name="Goeker M."/>
        </authorList>
    </citation>
    <scope>NUCLEOTIDE SEQUENCE [LARGE SCALE GENOMIC DNA]</scope>
    <source>
        <strain evidence="10 11">DSM 3808</strain>
    </source>
</reference>
<feature type="binding site" evidence="7">
    <location>
        <position position="527"/>
    </location>
    <ligand>
        <name>substrate</name>
    </ligand>
</feature>
<evidence type="ECO:0000313" key="11">
    <source>
        <dbReference type="Proteomes" id="UP000237749"/>
    </source>
</evidence>
<keyword evidence="11" id="KW-1185">Reference proteome</keyword>
<accession>A0A2S6HQL6</accession>
<dbReference type="CDD" id="cd14791">
    <property type="entry name" value="GH36"/>
    <property type="match status" value="1"/>
</dbReference>
<dbReference type="OrthoDB" id="9758822at2"/>
<dbReference type="Gene3D" id="2.60.40.1180">
    <property type="entry name" value="Golgi alpha-mannosidase II"/>
    <property type="match status" value="1"/>
</dbReference>
<name>A0A2S6HQL6_9FIRM</name>
<dbReference type="FunFam" id="3.20.20.70:FF:000118">
    <property type="entry name" value="Alpha-galactosidase"/>
    <property type="match status" value="1"/>
</dbReference>
<feature type="domain" description="Glycosyl hydrolase family 36 C-terminal" evidence="8">
    <location>
        <begin position="650"/>
        <end position="733"/>
    </location>
</feature>
<organism evidence="10 11">
    <name type="scientific">Lacrimispora xylanisolvens</name>
    <dbReference type="NCBI Taxonomy" id="384636"/>
    <lineage>
        <taxon>Bacteria</taxon>
        <taxon>Bacillati</taxon>
        <taxon>Bacillota</taxon>
        <taxon>Clostridia</taxon>
        <taxon>Lachnospirales</taxon>
        <taxon>Lachnospiraceae</taxon>
        <taxon>Lacrimispora</taxon>
    </lineage>
</organism>
<dbReference type="InterPro" id="IPR017853">
    <property type="entry name" value="GH"/>
</dbReference>
<dbReference type="PIRSF" id="PIRSF005536">
    <property type="entry name" value="Agal"/>
    <property type="match status" value="1"/>
</dbReference>
<evidence type="ECO:0000259" key="9">
    <source>
        <dbReference type="Pfam" id="PF16875"/>
    </source>
</evidence>